<sequence>MIYKKKTVTLITLLFLAFYVKAQKVVLDSTFTIEISEIKFKKTAGTFLGGVILDKGDKFIIIDGVISSNVDKKIKLPLYKMILKTNSEEYMAKPDPAFTPYDDTARFIKVKKKIKTTFYIVVKDSFVSGDLFFDNALIGNLTVFEDTKRGELTLK</sequence>
<comment type="caution">
    <text evidence="1">The sequence shown here is derived from an EMBL/GenBank/DDBJ whole genome shotgun (WGS) entry which is preliminary data.</text>
</comment>
<evidence type="ECO:0000313" key="1">
    <source>
        <dbReference type="EMBL" id="GFZ94272.1"/>
    </source>
</evidence>
<gene>
    <name evidence="1" type="ORF">GCM10011531_27590</name>
</gene>
<dbReference type="Proteomes" id="UP000598120">
    <property type="component" value="Unassembled WGS sequence"/>
</dbReference>
<dbReference type="AlphaFoldDB" id="A0A8J2TS18"/>
<dbReference type="EMBL" id="BMIC01000011">
    <property type="protein sequence ID" value="GFZ94272.1"/>
    <property type="molecule type" value="Genomic_DNA"/>
</dbReference>
<organism evidence="1 2">
    <name type="scientific">Aquaticitalea lipolytica</name>
    <dbReference type="NCBI Taxonomy" id="1247562"/>
    <lineage>
        <taxon>Bacteria</taxon>
        <taxon>Pseudomonadati</taxon>
        <taxon>Bacteroidota</taxon>
        <taxon>Flavobacteriia</taxon>
        <taxon>Flavobacteriales</taxon>
        <taxon>Flavobacteriaceae</taxon>
        <taxon>Aquaticitalea</taxon>
    </lineage>
</organism>
<dbReference type="RefSeq" id="WP_188606993.1">
    <property type="nucleotide sequence ID" value="NZ_BMIC01000011.1"/>
</dbReference>
<proteinExistence type="predicted"/>
<keyword evidence="2" id="KW-1185">Reference proteome</keyword>
<name>A0A8J2TS18_9FLAO</name>
<evidence type="ECO:0000313" key="2">
    <source>
        <dbReference type="Proteomes" id="UP000598120"/>
    </source>
</evidence>
<reference evidence="1 2" key="1">
    <citation type="journal article" date="2014" name="Int. J. Syst. Evol. Microbiol.">
        <title>Complete genome sequence of Corynebacterium casei LMG S-19264T (=DSM 44701T), isolated from a smear-ripened cheese.</title>
        <authorList>
            <consortium name="US DOE Joint Genome Institute (JGI-PGF)"/>
            <person name="Walter F."/>
            <person name="Albersmeier A."/>
            <person name="Kalinowski J."/>
            <person name="Ruckert C."/>
        </authorList>
    </citation>
    <scope>NUCLEOTIDE SEQUENCE [LARGE SCALE GENOMIC DNA]</scope>
    <source>
        <strain evidence="1 2">CGMCC 1.15295</strain>
    </source>
</reference>
<accession>A0A8J2TS18</accession>
<protein>
    <submittedName>
        <fullName evidence="1">Uncharacterized protein</fullName>
    </submittedName>
</protein>